<keyword evidence="1" id="KW-0812">Transmembrane</keyword>
<evidence type="ECO:0000313" key="3">
    <source>
        <dbReference type="Proteomes" id="UP000043763"/>
    </source>
</evidence>
<dbReference type="RefSeq" id="WP_048595461.1">
    <property type="nucleotide sequence ID" value="NZ_CVLB01000002.1"/>
</dbReference>
<dbReference type="OrthoDB" id="307862at2"/>
<accession>A0A0G4K9G8</accession>
<evidence type="ECO:0000313" key="2">
    <source>
        <dbReference type="EMBL" id="CRF34845.1"/>
    </source>
</evidence>
<dbReference type="EMBL" id="CVLB01000002">
    <property type="protein sequence ID" value="CRF34845.1"/>
    <property type="molecule type" value="Genomic_DNA"/>
</dbReference>
<organism evidence="2 3">
    <name type="scientific">Brachyspira suanatina</name>
    <dbReference type="NCBI Taxonomy" id="381802"/>
    <lineage>
        <taxon>Bacteria</taxon>
        <taxon>Pseudomonadati</taxon>
        <taxon>Spirochaetota</taxon>
        <taxon>Spirochaetia</taxon>
        <taxon>Brachyspirales</taxon>
        <taxon>Brachyspiraceae</taxon>
        <taxon>Brachyspira</taxon>
    </lineage>
</organism>
<feature type="transmembrane region" description="Helical" evidence="1">
    <location>
        <begin position="12"/>
        <end position="36"/>
    </location>
</feature>
<keyword evidence="1" id="KW-1133">Transmembrane helix</keyword>
<feature type="transmembrane region" description="Helical" evidence="1">
    <location>
        <begin position="100"/>
        <end position="123"/>
    </location>
</feature>
<proteinExistence type="predicted"/>
<keyword evidence="3" id="KW-1185">Reference proteome</keyword>
<feature type="transmembrane region" description="Helical" evidence="1">
    <location>
        <begin position="171"/>
        <end position="190"/>
    </location>
</feature>
<protein>
    <submittedName>
        <fullName evidence="2">Uncharacterized protein</fullName>
    </submittedName>
</protein>
<keyword evidence="1" id="KW-0472">Membrane</keyword>
<name>A0A0G4K9G8_9SPIR</name>
<sequence>MKIKKKKNDSKDNVIVLIIYLFLSLIIPSTAISFFAMADKNIQEKKEIIYNDKEIIDNNKQTNAANFDKEEVLQKIITSLLLKGNSSSKYSGSKVDLKILGIRVLIVYGLTYILSLAITAIIAQKYYHEDIKIKEDIRETIGTILVGLITLALIAFILIVAVINMESNREYLAFSGVIFGFIACIIIRKIS</sequence>
<evidence type="ECO:0000256" key="1">
    <source>
        <dbReference type="SAM" id="Phobius"/>
    </source>
</evidence>
<gene>
    <name evidence="2" type="ORF">BRSU_2285</name>
</gene>
<dbReference type="AlphaFoldDB" id="A0A0G4K9G8"/>
<feature type="transmembrane region" description="Helical" evidence="1">
    <location>
        <begin position="144"/>
        <end position="165"/>
    </location>
</feature>
<dbReference type="Proteomes" id="UP000043763">
    <property type="component" value="Unassembled WGS sequence"/>
</dbReference>
<reference evidence="3" key="1">
    <citation type="submission" date="2015-04" db="EMBL/GenBank/DDBJ databases">
        <authorList>
            <person name="Mushtaq Mamoona"/>
        </authorList>
    </citation>
    <scope>NUCLEOTIDE SEQUENCE [LARGE SCALE GENOMIC DNA]</scope>
    <source>
        <strain evidence="3">AN4859/03</strain>
    </source>
</reference>